<dbReference type="AlphaFoldDB" id="A0A1N7PSI8"/>
<dbReference type="InterPro" id="IPR029016">
    <property type="entry name" value="GAF-like_dom_sf"/>
</dbReference>
<evidence type="ECO:0000259" key="5">
    <source>
        <dbReference type="PROSITE" id="PS51078"/>
    </source>
</evidence>
<reference evidence="7" key="1">
    <citation type="submission" date="2017-01" db="EMBL/GenBank/DDBJ databases">
        <authorList>
            <person name="Varghese N."/>
            <person name="Submissions S."/>
        </authorList>
    </citation>
    <scope>NUCLEOTIDE SEQUENCE [LARGE SCALE GENOMIC DNA]</scope>
    <source>
        <strain evidence="7">DSM 29430</strain>
    </source>
</reference>
<dbReference type="Pfam" id="PF01614">
    <property type="entry name" value="IclR_C"/>
    <property type="match status" value="1"/>
</dbReference>
<accession>A0A1N7PSI8</accession>
<dbReference type="Proteomes" id="UP000186684">
    <property type="component" value="Unassembled WGS sequence"/>
</dbReference>
<proteinExistence type="predicted"/>
<dbReference type="InterPro" id="IPR050707">
    <property type="entry name" value="HTH_MetabolicPath_Reg"/>
</dbReference>
<dbReference type="STRING" id="633194.SAMN05421759_11932"/>
<evidence type="ECO:0000313" key="7">
    <source>
        <dbReference type="Proteomes" id="UP000186684"/>
    </source>
</evidence>
<organism evidence="6 7">
    <name type="scientific">Roseivivax lentus</name>
    <dbReference type="NCBI Taxonomy" id="633194"/>
    <lineage>
        <taxon>Bacteria</taxon>
        <taxon>Pseudomonadati</taxon>
        <taxon>Pseudomonadota</taxon>
        <taxon>Alphaproteobacteria</taxon>
        <taxon>Rhodobacterales</taxon>
        <taxon>Roseobacteraceae</taxon>
        <taxon>Roseivivax</taxon>
    </lineage>
</organism>
<dbReference type="InterPro" id="IPR036388">
    <property type="entry name" value="WH-like_DNA-bd_sf"/>
</dbReference>
<dbReference type="PROSITE" id="PS51077">
    <property type="entry name" value="HTH_ICLR"/>
    <property type="match status" value="1"/>
</dbReference>
<sequence length="275" mass="30004">MQAPKRQRGRPKSQFTESSAGTLQSLDRALSVLVALSRAGRMTLSDLALAVGVPTATTHRILMTLQKHDFVAFDEDRQDWLIGIEAFRTGAAFLKRSNLVEIGRPVMQLLMEETGETANLAVPQKAEVVFVGQIETLNPIRAFFPPGTRTAMHASGTGKAILADLPEDKVKRLLSAAGLERFTANTRTTPADLFADLARTRARGWSFDREERYESMSCIGATIFDEMGNPCAGVSISGPSIRFDEDRIAAFGTAVKNAADEITRRLGGLPPERAR</sequence>
<dbReference type="SUPFAM" id="SSF46785">
    <property type="entry name" value="Winged helix' DNA-binding domain"/>
    <property type="match status" value="1"/>
</dbReference>
<dbReference type="GO" id="GO:0003700">
    <property type="term" value="F:DNA-binding transcription factor activity"/>
    <property type="evidence" value="ECO:0007669"/>
    <property type="project" value="TreeGrafter"/>
</dbReference>
<dbReference type="PANTHER" id="PTHR30136">
    <property type="entry name" value="HELIX-TURN-HELIX TRANSCRIPTIONAL REGULATOR, ICLR FAMILY"/>
    <property type="match status" value="1"/>
</dbReference>
<dbReference type="OrthoDB" id="9807558at2"/>
<dbReference type="InterPro" id="IPR054844">
    <property type="entry name" value="TransRegBhcR"/>
</dbReference>
<feature type="domain" description="IclR-ED" evidence="5">
    <location>
        <begin position="85"/>
        <end position="268"/>
    </location>
</feature>
<keyword evidence="1" id="KW-0805">Transcription regulation</keyword>
<dbReference type="RefSeq" id="WP_076450624.1">
    <property type="nucleotide sequence ID" value="NZ_FTOQ01000019.1"/>
</dbReference>
<dbReference type="InterPro" id="IPR005471">
    <property type="entry name" value="Tscrpt_reg_IclR_N"/>
</dbReference>
<gene>
    <name evidence="6" type="ORF">SAMN05421759_11932</name>
</gene>
<dbReference type="InterPro" id="IPR036390">
    <property type="entry name" value="WH_DNA-bd_sf"/>
</dbReference>
<dbReference type="Pfam" id="PF09339">
    <property type="entry name" value="HTH_IclR"/>
    <property type="match status" value="1"/>
</dbReference>
<evidence type="ECO:0000256" key="1">
    <source>
        <dbReference type="ARBA" id="ARBA00023015"/>
    </source>
</evidence>
<dbReference type="EMBL" id="FTOQ01000019">
    <property type="protein sequence ID" value="SIT13387.1"/>
    <property type="molecule type" value="Genomic_DNA"/>
</dbReference>
<evidence type="ECO:0000259" key="4">
    <source>
        <dbReference type="PROSITE" id="PS51077"/>
    </source>
</evidence>
<evidence type="ECO:0000256" key="2">
    <source>
        <dbReference type="ARBA" id="ARBA00023125"/>
    </source>
</evidence>
<dbReference type="NCBIfam" id="NF045644">
    <property type="entry name" value="TransRegBhcR"/>
    <property type="match status" value="1"/>
</dbReference>
<dbReference type="SUPFAM" id="SSF55781">
    <property type="entry name" value="GAF domain-like"/>
    <property type="match status" value="1"/>
</dbReference>
<protein>
    <submittedName>
        <fullName evidence="6">Transcriptional regulator, IclR family</fullName>
    </submittedName>
</protein>
<dbReference type="PANTHER" id="PTHR30136:SF24">
    <property type="entry name" value="HTH-TYPE TRANSCRIPTIONAL REPRESSOR ALLR"/>
    <property type="match status" value="1"/>
</dbReference>
<dbReference type="Gene3D" id="3.30.450.40">
    <property type="match status" value="1"/>
</dbReference>
<dbReference type="GO" id="GO:0003677">
    <property type="term" value="F:DNA binding"/>
    <property type="evidence" value="ECO:0007669"/>
    <property type="project" value="UniProtKB-KW"/>
</dbReference>
<keyword evidence="3" id="KW-0804">Transcription</keyword>
<keyword evidence="2" id="KW-0238">DNA-binding</keyword>
<dbReference type="Gene3D" id="1.10.10.10">
    <property type="entry name" value="Winged helix-like DNA-binding domain superfamily/Winged helix DNA-binding domain"/>
    <property type="match status" value="1"/>
</dbReference>
<dbReference type="PROSITE" id="PS51078">
    <property type="entry name" value="ICLR_ED"/>
    <property type="match status" value="1"/>
</dbReference>
<name>A0A1N7PSI8_9RHOB</name>
<dbReference type="InterPro" id="IPR014757">
    <property type="entry name" value="Tscrpt_reg_IclR_C"/>
</dbReference>
<evidence type="ECO:0000256" key="3">
    <source>
        <dbReference type="ARBA" id="ARBA00023163"/>
    </source>
</evidence>
<evidence type="ECO:0000313" key="6">
    <source>
        <dbReference type="EMBL" id="SIT13387.1"/>
    </source>
</evidence>
<dbReference type="SMART" id="SM00346">
    <property type="entry name" value="HTH_ICLR"/>
    <property type="match status" value="1"/>
</dbReference>
<dbReference type="GO" id="GO:0045892">
    <property type="term" value="P:negative regulation of DNA-templated transcription"/>
    <property type="evidence" value="ECO:0007669"/>
    <property type="project" value="TreeGrafter"/>
</dbReference>
<feature type="domain" description="HTH iclR-type" evidence="4">
    <location>
        <begin position="23"/>
        <end position="84"/>
    </location>
</feature>
<keyword evidence="7" id="KW-1185">Reference proteome</keyword>